<keyword evidence="5 8" id="KW-1133">Transmembrane helix</keyword>
<sequence length="91" mass="11061">MKQKRFWQFLPFMILVIGGTFFIQEFVSLKYKYPKVTSYDLKIETKKRGIEMKKSRTLEEEYKLIELDISRPWILIIGKTFVYHDHGRIQV</sequence>
<reference evidence="10" key="1">
    <citation type="submission" date="2025-08" db="UniProtKB">
        <authorList>
            <consortium name="RefSeq"/>
        </authorList>
    </citation>
    <scope>IDENTIFICATION</scope>
    <source>
        <tissue evidence="10">Muscle</tissue>
    </source>
</reference>
<evidence type="ECO:0000256" key="3">
    <source>
        <dbReference type="ARBA" id="ARBA00022692"/>
    </source>
</evidence>
<proteinExistence type="inferred from homology"/>
<keyword evidence="7 8" id="KW-0472">Membrane</keyword>
<dbReference type="InterPro" id="IPR020164">
    <property type="entry name" value="Cyt_c_Oxase_assmbl_COX16"/>
</dbReference>
<dbReference type="RefSeq" id="XP_033356846.1">
    <property type="nucleotide sequence ID" value="XM_033500955.1"/>
</dbReference>
<dbReference type="GeneID" id="117237204"/>
<dbReference type="Proteomes" id="UP000504631">
    <property type="component" value="Unplaced"/>
</dbReference>
<evidence type="ECO:0000256" key="4">
    <source>
        <dbReference type="ARBA" id="ARBA00022792"/>
    </source>
</evidence>
<keyword evidence="6" id="KW-0496">Mitochondrion</keyword>
<evidence type="ECO:0000256" key="8">
    <source>
        <dbReference type="SAM" id="Phobius"/>
    </source>
</evidence>
<keyword evidence="3 8" id="KW-0812">Transmembrane</keyword>
<comment type="similarity">
    <text evidence="2">Belongs to the COX16 family.</text>
</comment>
<evidence type="ECO:0000256" key="5">
    <source>
        <dbReference type="ARBA" id="ARBA00022989"/>
    </source>
</evidence>
<keyword evidence="4" id="KW-0999">Mitochondrion inner membrane</keyword>
<dbReference type="Pfam" id="PF14138">
    <property type="entry name" value="COX16"/>
    <property type="match status" value="1"/>
</dbReference>
<evidence type="ECO:0000313" key="10">
    <source>
        <dbReference type="RefSeq" id="XP_033356846.1"/>
    </source>
</evidence>
<dbReference type="KEGG" id="bvk:117237204"/>
<gene>
    <name evidence="10" type="primary">LOC117237204</name>
</gene>
<evidence type="ECO:0000256" key="1">
    <source>
        <dbReference type="ARBA" id="ARBA00004434"/>
    </source>
</evidence>
<name>A0A6J3KXG9_9HYME</name>
<accession>A0A6J3KXG9</accession>
<dbReference type="AlphaFoldDB" id="A0A6J3KXG9"/>
<feature type="transmembrane region" description="Helical" evidence="8">
    <location>
        <begin position="6"/>
        <end position="23"/>
    </location>
</feature>
<protein>
    <submittedName>
        <fullName evidence="10">Uncharacterized protein LOC117237204 isoform X1</fullName>
    </submittedName>
</protein>
<comment type="subcellular location">
    <subcellularLocation>
        <location evidence="1">Mitochondrion inner membrane</location>
        <topology evidence="1">Single-pass membrane protein</topology>
    </subcellularLocation>
</comment>
<evidence type="ECO:0000256" key="7">
    <source>
        <dbReference type="ARBA" id="ARBA00023136"/>
    </source>
</evidence>
<dbReference type="GO" id="GO:0005743">
    <property type="term" value="C:mitochondrial inner membrane"/>
    <property type="evidence" value="ECO:0007669"/>
    <property type="project" value="UniProtKB-SubCell"/>
</dbReference>
<evidence type="ECO:0000256" key="6">
    <source>
        <dbReference type="ARBA" id="ARBA00023128"/>
    </source>
</evidence>
<evidence type="ECO:0000256" key="2">
    <source>
        <dbReference type="ARBA" id="ARBA00008370"/>
    </source>
</evidence>
<evidence type="ECO:0000313" key="9">
    <source>
        <dbReference type="Proteomes" id="UP000504631"/>
    </source>
</evidence>
<keyword evidence="9" id="KW-1185">Reference proteome</keyword>
<organism evidence="9 10">
    <name type="scientific">Bombus vosnesenskii</name>
    <dbReference type="NCBI Taxonomy" id="207650"/>
    <lineage>
        <taxon>Eukaryota</taxon>
        <taxon>Metazoa</taxon>
        <taxon>Ecdysozoa</taxon>
        <taxon>Arthropoda</taxon>
        <taxon>Hexapoda</taxon>
        <taxon>Insecta</taxon>
        <taxon>Pterygota</taxon>
        <taxon>Neoptera</taxon>
        <taxon>Endopterygota</taxon>
        <taxon>Hymenoptera</taxon>
        <taxon>Apocrita</taxon>
        <taxon>Aculeata</taxon>
        <taxon>Apoidea</taxon>
        <taxon>Anthophila</taxon>
        <taxon>Apidae</taxon>
        <taxon>Bombus</taxon>
        <taxon>Pyrobombus</taxon>
    </lineage>
</organism>